<protein>
    <submittedName>
        <fullName evidence="1">Uncharacterized protein</fullName>
    </submittedName>
</protein>
<accession>A0A835CCU9</accession>
<reference evidence="1" key="1">
    <citation type="submission" date="2020-09" db="EMBL/GenBank/DDBJ databases">
        <title>Genome-Enabled Discovery of Anthraquinone Biosynthesis in Senna tora.</title>
        <authorList>
            <person name="Kang S.-H."/>
            <person name="Pandey R.P."/>
            <person name="Lee C.-M."/>
            <person name="Sim J.-S."/>
            <person name="Jeong J.-T."/>
            <person name="Choi B.-S."/>
            <person name="Jung M."/>
            <person name="Ginzburg D."/>
            <person name="Zhao K."/>
            <person name="Won S.Y."/>
            <person name="Oh T.-J."/>
            <person name="Yu Y."/>
            <person name="Kim N.-H."/>
            <person name="Lee O.R."/>
            <person name="Lee T.-H."/>
            <person name="Bashyal P."/>
            <person name="Kim T.-S."/>
            <person name="Lee W.-H."/>
            <person name="Kawkins C."/>
            <person name="Kim C.-K."/>
            <person name="Kim J.S."/>
            <person name="Ahn B.O."/>
            <person name="Rhee S.Y."/>
            <person name="Sohng J.K."/>
        </authorList>
    </citation>
    <scope>NUCLEOTIDE SEQUENCE</scope>
    <source>
        <tissue evidence="1">Leaf</tissue>
    </source>
</reference>
<name>A0A835CCU9_9FABA</name>
<evidence type="ECO:0000313" key="1">
    <source>
        <dbReference type="EMBL" id="KAF7837809.1"/>
    </source>
</evidence>
<proteinExistence type="predicted"/>
<evidence type="ECO:0000313" key="2">
    <source>
        <dbReference type="Proteomes" id="UP000634136"/>
    </source>
</evidence>
<dbReference type="EMBL" id="JAAIUW010000003">
    <property type="protein sequence ID" value="KAF7837809.1"/>
    <property type="molecule type" value="Genomic_DNA"/>
</dbReference>
<organism evidence="1 2">
    <name type="scientific">Senna tora</name>
    <dbReference type="NCBI Taxonomy" id="362788"/>
    <lineage>
        <taxon>Eukaryota</taxon>
        <taxon>Viridiplantae</taxon>
        <taxon>Streptophyta</taxon>
        <taxon>Embryophyta</taxon>
        <taxon>Tracheophyta</taxon>
        <taxon>Spermatophyta</taxon>
        <taxon>Magnoliopsida</taxon>
        <taxon>eudicotyledons</taxon>
        <taxon>Gunneridae</taxon>
        <taxon>Pentapetalae</taxon>
        <taxon>rosids</taxon>
        <taxon>fabids</taxon>
        <taxon>Fabales</taxon>
        <taxon>Fabaceae</taxon>
        <taxon>Caesalpinioideae</taxon>
        <taxon>Cassia clade</taxon>
        <taxon>Senna</taxon>
    </lineage>
</organism>
<comment type="caution">
    <text evidence="1">The sequence shown here is derived from an EMBL/GenBank/DDBJ whole genome shotgun (WGS) entry which is preliminary data.</text>
</comment>
<dbReference type="AlphaFoldDB" id="A0A835CCU9"/>
<sequence>MGEKRSRARLRDLKLSFFSDCGSTGSKSTVGPGIFEPQCLGSATRFSALFLLHSFGDGRA</sequence>
<gene>
    <name evidence="1" type="ORF">G2W53_006291</name>
</gene>
<keyword evidence="2" id="KW-1185">Reference proteome</keyword>
<dbReference type="Proteomes" id="UP000634136">
    <property type="component" value="Unassembled WGS sequence"/>
</dbReference>